<dbReference type="SUPFAM" id="SSF57701">
    <property type="entry name" value="Zn2/Cys6 DNA-binding domain"/>
    <property type="match status" value="1"/>
</dbReference>
<evidence type="ECO:0000313" key="9">
    <source>
        <dbReference type="Proteomes" id="UP001303647"/>
    </source>
</evidence>
<evidence type="ECO:0000256" key="4">
    <source>
        <dbReference type="ARBA" id="ARBA00023125"/>
    </source>
</evidence>
<gene>
    <name evidence="8" type="ORF">C7999DRAFT_17307</name>
</gene>
<dbReference type="PANTHER" id="PTHR36206">
    <property type="entry name" value="ASPERCRYPTIN BIOSYNTHESIS CLUSTER-SPECIFIC TRANSCRIPTION REGULATOR ATNN-RELATED"/>
    <property type="match status" value="1"/>
</dbReference>
<evidence type="ECO:0000256" key="6">
    <source>
        <dbReference type="ARBA" id="ARBA00023242"/>
    </source>
</evidence>
<dbReference type="InterPro" id="IPR001138">
    <property type="entry name" value="Zn2Cys6_DnaBD"/>
</dbReference>
<reference evidence="8" key="1">
    <citation type="journal article" date="2023" name="Mol. Phylogenet. Evol.">
        <title>Genome-scale phylogeny and comparative genomics of the fungal order Sordariales.</title>
        <authorList>
            <person name="Hensen N."/>
            <person name="Bonometti L."/>
            <person name="Westerberg I."/>
            <person name="Brannstrom I.O."/>
            <person name="Guillou S."/>
            <person name="Cros-Aarteil S."/>
            <person name="Calhoun S."/>
            <person name="Haridas S."/>
            <person name="Kuo A."/>
            <person name="Mondo S."/>
            <person name="Pangilinan J."/>
            <person name="Riley R."/>
            <person name="LaButti K."/>
            <person name="Andreopoulos B."/>
            <person name="Lipzen A."/>
            <person name="Chen C."/>
            <person name="Yan M."/>
            <person name="Daum C."/>
            <person name="Ng V."/>
            <person name="Clum A."/>
            <person name="Steindorff A."/>
            <person name="Ohm R.A."/>
            <person name="Martin F."/>
            <person name="Silar P."/>
            <person name="Natvig D.O."/>
            <person name="Lalanne C."/>
            <person name="Gautier V."/>
            <person name="Ament-Velasquez S.L."/>
            <person name="Kruys A."/>
            <person name="Hutchinson M.I."/>
            <person name="Powell A.J."/>
            <person name="Barry K."/>
            <person name="Miller A.N."/>
            <person name="Grigoriev I.V."/>
            <person name="Debuchy R."/>
            <person name="Gladieux P."/>
            <person name="Hiltunen Thoren M."/>
            <person name="Johannesson H."/>
        </authorList>
    </citation>
    <scope>NUCLEOTIDE SEQUENCE</scope>
    <source>
        <strain evidence="8">CBS 359.72</strain>
    </source>
</reference>
<dbReference type="SMART" id="SM00066">
    <property type="entry name" value="GAL4"/>
    <property type="match status" value="1"/>
</dbReference>
<evidence type="ECO:0000256" key="1">
    <source>
        <dbReference type="ARBA" id="ARBA00022723"/>
    </source>
</evidence>
<dbReference type="GO" id="GO:0008270">
    <property type="term" value="F:zinc ion binding"/>
    <property type="evidence" value="ECO:0007669"/>
    <property type="project" value="InterPro"/>
</dbReference>
<dbReference type="AlphaFoldDB" id="A0AAN7CLR8"/>
<evidence type="ECO:0000256" key="2">
    <source>
        <dbReference type="ARBA" id="ARBA00022833"/>
    </source>
</evidence>
<keyword evidence="4" id="KW-0238">DNA-binding</keyword>
<dbReference type="CDD" id="cd00067">
    <property type="entry name" value="GAL4"/>
    <property type="match status" value="1"/>
</dbReference>
<reference evidence="8" key="2">
    <citation type="submission" date="2023-05" db="EMBL/GenBank/DDBJ databases">
        <authorList>
            <consortium name="Lawrence Berkeley National Laboratory"/>
            <person name="Steindorff A."/>
            <person name="Hensen N."/>
            <person name="Bonometti L."/>
            <person name="Westerberg I."/>
            <person name="Brannstrom I.O."/>
            <person name="Guillou S."/>
            <person name="Cros-Aarteil S."/>
            <person name="Calhoun S."/>
            <person name="Haridas S."/>
            <person name="Kuo A."/>
            <person name="Mondo S."/>
            <person name="Pangilinan J."/>
            <person name="Riley R."/>
            <person name="Labutti K."/>
            <person name="Andreopoulos B."/>
            <person name="Lipzen A."/>
            <person name="Chen C."/>
            <person name="Yanf M."/>
            <person name="Daum C."/>
            <person name="Ng V."/>
            <person name="Clum A."/>
            <person name="Ohm R."/>
            <person name="Martin F."/>
            <person name="Silar P."/>
            <person name="Natvig D."/>
            <person name="Lalanne C."/>
            <person name="Gautier V."/>
            <person name="Ament-Velasquez S.L."/>
            <person name="Kruys A."/>
            <person name="Hutchinson M.I."/>
            <person name="Powell A.J."/>
            <person name="Barry K."/>
            <person name="Miller A.N."/>
            <person name="Grigoriev I.V."/>
            <person name="Debuchy R."/>
            <person name="Gladieux P."/>
            <person name="Thoren M.H."/>
            <person name="Johannesson H."/>
        </authorList>
    </citation>
    <scope>NUCLEOTIDE SEQUENCE</scope>
    <source>
        <strain evidence="8">CBS 359.72</strain>
    </source>
</reference>
<evidence type="ECO:0000256" key="5">
    <source>
        <dbReference type="ARBA" id="ARBA00023163"/>
    </source>
</evidence>
<protein>
    <recommendedName>
        <fullName evidence="7">Zn(2)-C6 fungal-type domain-containing protein</fullName>
    </recommendedName>
</protein>
<evidence type="ECO:0000256" key="3">
    <source>
        <dbReference type="ARBA" id="ARBA00023015"/>
    </source>
</evidence>
<keyword evidence="3" id="KW-0805">Transcription regulation</keyword>
<organism evidence="8 9">
    <name type="scientific">Corynascus novoguineensis</name>
    <dbReference type="NCBI Taxonomy" id="1126955"/>
    <lineage>
        <taxon>Eukaryota</taxon>
        <taxon>Fungi</taxon>
        <taxon>Dikarya</taxon>
        <taxon>Ascomycota</taxon>
        <taxon>Pezizomycotina</taxon>
        <taxon>Sordariomycetes</taxon>
        <taxon>Sordariomycetidae</taxon>
        <taxon>Sordariales</taxon>
        <taxon>Chaetomiaceae</taxon>
        <taxon>Corynascus</taxon>
    </lineage>
</organism>
<evidence type="ECO:0000259" key="7">
    <source>
        <dbReference type="PROSITE" id="PS50048"/>
    </source>
</evidence>
<dbReference type="Proteomes" id="UP001303647">
    <property type="component" value="Unassembled WGS sequence"/>
</dbReference>
<accession>A0AAN7CLR8</accession>
<dbReference type="InterPro" id="IPR052360">
    <property type="entry name" value="Transcr_Regulatory_Proteins"/>
</dbReference>
<dbReference type="PROSITE" id="PS00463">
    <property type="entry name" value="ZN2_CY6_FUNGAL_1"/>
    <property type="match status" value="1"/>
</dbReference>
<comment type="caution">
    <text evidence="8">The sequence shown here is derived from an EMBL/GenBank/DDBJ whole genome shotgun (WGS) entry which is preliminary data.</text>
</comment>
<keyword evidence="2" id="KW-0862">Zinc</keyword>
<dbReference type="Gene3D" id="4.10.240.10">
    <property type="entry name" value="Zn(2)-C6 fungal-type DNA-binding domain"/>
    <property type="match status" value="1"/>
</dbReference>
<keyword evidence="9" id="KW-1185">Reference proteome</keyword>
<proteinExistence type="predicted"/>
<keyword evidence="1" id="KW-0479">Metal-binding</keyword>
<evidence type="ECO:0000313" key="8">
    <source>
        <dbReference type="EMBL" id="KAK4244446.1"/>
    </source>
</evidence>
<name>A0AAN7CLR8_9PEZI</name>
<sequence>MEPNKAKRTLRFYSKVRSGCLTCKKRKVKCDEAKPHCRRCTGTGRLCEGYRPDRASSPMAVAANPASQTGLFASPVERRSFMYFQSQACKPLGGKFNSSFWGREVMQAAIHYHSIRHLVIALGAAYEMFEAGTLGQETQLTLQHSNYAIRQLATLNQAPDAPSAEATCCILTASVLFIYLASIQGRFLEAFQHVRSATKVLQDFERSSRQDPNASPTASPTYPIPVSQLRSLLASAYAQLRGMLNDVFLEVGSHDILVTEMKPATVFTSVQEAHAYVERLHQNTLAYLQASDFRPRSDEALAAAVARHRELCQALESSQNALDFLIKGLSKSDEADSEESIAILRVYHLLMAIWLRIDIFHPGDREVGYDAWDDHFEEILRLCEFIVHKQQQAKIRWGQPSCSSGLGYIMPLHMVAARCRNARVRWRAVELLSACPRREALWDAHLAGKVAAQAIKLEEQASNLTMKSDAEVLPGKRVHEVKVEMQGEETATVRFITVDDWKQGRCGTVKQIKL</sequence>
<feature type="domain" description="Zn(2)-C6 fungal-type" evidence="7">
    <location>
        <begin position="19"/>
        <end position="47"/>
    </location>
</feature>
<dbReference type="PANTHER" id="PTHR36206:SF12">
    <property type="entry name" value="ASPERCRYPTIN BIOSYNTHESIS CLUSTER-SPECIFIC TRANSCRIPTION REGULATOR ATNN-RELATED"/>
    <property type="match status" value="1"/>
</dbReference>
<dbReference type="Pfam" id="PF00172">
    <property type="entry name" value="Zn_clus"/>
    <property type="match status" value="1"/>
</dbReference>
<keyword evidence="6" id="KW-0539">Nucleus</keyword>
<dbReference type="PROSITE" id="PS50048">
    <property type="entry name" value="ZN2_CY6_FUNGAL_2"/>
    <property type="match status" value="1"/>
</dbReference>
<dbReference type="GO" id="GO:0003677">
    <property type="term" value="F:DNA binding"/>
    <property type="evidence" value="ECO:0007669"/>
    <property type="project" value="UniProtKB-KW"/>
</dbReference>
<dbReference type="EMBL" id="MU857738">
    <property type="protein sequence ID" value="KAK4244446.1"/>
    <property type="molecule type" value="Genomic_DNA"/>
</dbReference>
<dbReference type="InterPro" id="IPR036864">
    <property type="entry name" value="Zn2-C6_fun-type_DNA-bd_sf"/>
</dbReference>
<keyword evidence="5" id="KW-0804">Transcription</keyword>
<dbReference type="GO" id="GO:0000981">
    <property type="term" value="F:DNA-binding transcription factor activity, RNA polymerase II-specific"/>
    <property type="evidence" value="ECO:0007669"/>
    <property type="project" value="InterPro"/>
</dbReference>